<dbReference type="InterPro" id="IPR038981">
    <property type="entry name" value="CID5/CID6"/>
</dbReference>
<dbReference type="Proteomes" id="UP000504610">
    <property type="component" value="Chromosome 6"/>
</dbReference>
<dbReference type="KEGG" id="rsz:130505681"/>
<dbReference type="RefSeq" id="XP_056843869.1">
    <property type="nucleotide sequence ID" value="XM_056987889.1"/>
</dbReference>
<sequence>MAPVRVLLVSEVAMKPGGGSGLNPEAAAYAPFSKRDVGDSTHPNVADGYGVEGKDSSQTCMPKTATSSEKQVTDEDLEMDIDTLFLSETFSDLSYESIIGVYLANDRDLDATIEMLNDLEILSNEAEEYLPDTVLDIGDVPETIDPSTSSASKRTNESTEASTSTSSPTPNAPSS</sequence>
<organism evidence="2 3">
    <name type="scientific">Raphanus sativus</name>
    <name type="common">Radish</name>
    <name type="synonym">Raphanus raphanistrum var. sativus</name>
    <dbReference type="NCBI Taxonomy" id="3726"/>
    <lineage>
        <taxon>Eukaryota</taxon>
        <taxon>Viridiplantae</taxon>
        <taxon>Streptophyta</taxon>
        <taxon>Embryophyta</taxon>
        <taxon>Tracheophyta</taxon>
        <taxon>Spermatophyta</taxon>
        <taxon>Magnoliopsida</taxon>
        <taxon>eudicotyledons</taxon>
        <taxon>Gunneridae</taxon>
        <taxon>Pentapetalae</taxon>
        <taxon>rosids</taxon>
        <taxon>malvids</taxon>
        <taxon>Brassicales</taxon>
        <taxon>Brassicaceae</taxon>
        <taxon>Brassiceae</taxon>
        <taxon>Raphanus</taxon>
    </lineage>
</organism>
<gene>
    <name evidence="3" type="primary">LOC108810871</name>
    <name evidence="4" type="synonym">LOC130505681</name>
</gene>
<proteinExistence type="predicted"/>
<evidence type="ECO:0000313" key="3">
    <source>
        <dbReference type="RefSeq" id="XP_056843869.1"/>
    </source>
</evidence>
<name>A0A9W3BX96_RAPSA</name>
<dbReference type="GeneID" id="108810871"/>
<evidence type="ECO:0000313" key="4">
    <source>
        <dbReference type="RefSeq" id="XP_056856264.1"/>
    </source>
</evidence>
<keyword evidence="2" id="KW-1185">Reference proteome</keyword>
<feature type="compositionally biased region" description="Polar residues" evidence="1">
    <location>
        <begin position="56"/>
        <end position="70"/>
    </location>
</feature>
<dbReference type="RefSeq" id="XP_056856264.1">
    <property type="nucleotide sequence ID" value="XM_057000284.1"/>
</dbReference>
<dbReference type="PANTHER" id="PTHR37252:SF3">
    <property type="entry name" value="POLYADENYLATE-BINDING PROTEIN-INTERACTING PROTEIN 6"/>
    <property type="match status" value="1"/>
</dbReference>
<evidence type="ECO:0000313" key="2">
    <source>
        <dbReference type="Proteomes" id="UP000504610"/>
    </source>
</evidence>
<evidence type="ECO:0000256" key="1">
    <source>
        <dbReference type="SAM" id="MobiDB-lite"/>
    </source>
</evidence>
<feature type="region of interest" description="Disordered" evidence="1">
    <location>
        <begin position="50"/>
        <end position="72"/>
    </location>
</feature>
<protein>
    <submittedName>
        <fullName evidence="3">Polyadenylate-binding protein-interacting protein 5 isoform X1</fullName>
    </submittedName>
    <submittedName>
        <fullName evidence="4">Polyadenylate-binding protein-interacting protein 5-like isoform X1</fullName>
    </submittedName>
</protein>
<dbReference type="OrthoDB" id="769720at2759"/>
<dbReference type="AlphaFoldDB" id="A0A9W3BX96"/>
<accession>A0A9W3BX96</accession>
<reference evidence="2" key="1">
    <citation type="journal article" date="2019" name="Database">
        <title>The radish genome database (RadishGD): an integrated information resource for radish genomics.</title>
        <authorList>
            <person name="Yu H.J."/>
            <person name="Baek S."/>
            <person name="Lee Y.J."/>
            <person name="Cho A."/>
            <person name="Mun J.H."/>
        </authorList>
    </citation>
    <scope>NUCLEOTIDE SEQUENCE [LARGE SCALE GENOMIC DNA]</scope>
    <source>
        <strain evidence="2">cv. WK10039</strain>
    </source>
</reference>
<reference evidence="3 4" key="2">
    <citation type="submission" date="2025-04" db="UniProtKB">
        <authorList>
            <consortium name="RefSeq"/>
        </authorList>
    </citation>
    <scope>IDENTIFICATION</scope>
    <source>
        <tissue evidence="3 4">Leaf</tissue>
    </source>
</reference>
<dbReference type="PANTHER" id="PTHR37252">
    <property type="entry name" value="POLYADENYLATE-BINDING PROTEIN-INTERACTING PROTEIN 6"/>
    <property type="match status" value="1"/>
</dbReference>
<feature type="compositionally biased region" description="Low complexity" evidence="1">
    <location>
        <begin position="158"/>
        <end position="175"/>
    </location>
</feature>
<feature type="region of interest" description="Disordered" evidence="1">
    <location>
        <begin position="136"/>
        <end position="175"/>
    </location>
</feature>